<evidence type="ECO:0000313" key="2">
    <source>
        <dbReference type="Proteomes" id="UP001176941"/>
    </source>
</evidence>
<organism evidence="1 2">
    <name type="scientific">Rangifer tarandus platyrhynchus</name>
    <name type="common">Svalbard reindeer</name>
    <dbReference type="NCBI Taxonomy" id="3082113"/>
    <lineage>
        <taxon>Eukaryota</taxon>
        <taxon>Metazoa</taxon>
        <taxon>Chordata</taxon>
        <taxon>Craniata</taxon>
        <taxon>Vertebrata</taxon>
        <taxon>Euteleostomi</taxon>
        <taxon>Mammalia</taxon>
        <taxon>Eutheria</taxon>
        <taxon>Laurasiatheria</taxon>
        <taxon>Artiodactyla</taxon>
        <taxon>Ruminantia</taxon>
        <taxon>Pecora</taxon>
        <taxon>Cervidae</taxon>
        <taxon>Odocoileinae</taxon>
        <taxon>Rangifer</taxon>
    </lineage>
</organism>
<gene>
    <name evidence="1" type="ORF">MRATA1EN1_LOCUS11514</name>
</gene>
<protein>
    <submittedName>
        <fullName evidence="1">Uncharacterized protein</fullName>
    </submittedName>
</protein>
<dbReference type="EMBL" id="OX459957">
    <property type="protein sequence ID" value="CAI9162552.1"/>
    <property type="molecule type" value="Genomic_DNA"/>
</dbReference>
<proteinExistence type="predicted"/>
<sequence>MVWERRGGFKRLGSSRSRCQQIWCLQQSFSNFHIYMNNPSHQGILLKMHLLICIILPSDLLPDMVPQCQGGNGRRLVRVHEAVLMSVGVYHILSTSPDFGPRACSVVSLSDCRVSLDNSLSLFHASSPFLDCRKLGGVSKLLPQVCVTLSCVESILRLSTPH</sequence>
<dbReference type="Proteomes" id="UP001176941">
    <property type="component" value="Chromosome 21"/>
</dbReference>
<keyword evidence="2" id="KW-1185">Reference proteome</keyword>
<evidence type="ECO:0000313" key="1">
    <source>
        <dbReference type="EMBL" id="CAI9162552.1"/>
    </source>
</evidence>
<name>A0ABN8YPP2_RANTA</name>
<accession>A0ABN8YPP2</accession>
<reference evidence="1" key="1">
    <citation type="submission" date="2023-04" db="EMBL/GenBank/DDBJ databases">
        <authorList>
            <consortium name="ELIXIR-Norway"/>
        </authorList>
    </citation>
    <scope>NUCLEOTIDE SEQUENCE [LARGE SCALE GENOMIC DNA]</scope>
</reference>